<proteinExistence type="predicted"/>
<evidence type="ECO:0000313" key="2">
    <source>
        <dbReference type="Proteomes" id="UP000264353"/>
    </source>
</evidence>
<dbReference type="PANTHER" id="PTHR34788">
    <property type="entry name" value="F15I1.22"/>
    <property type="match status" value="1"/>
</dbReference>
<dbReference type="AlphaFoldDB" id="A0A397Z033"/>
<dbReference type="PANTHER" id="PTHR34788:SF9">
    <property type="entry name" value="(RAPE) HYPOTHETICAL PROTEIN"/>
    <property type="match status" value="1"/>
</dbReference>
<sequence>MCLSKYNLSLSLSPSLTNQMDPRIAATSVFRWSRSRRKIHIRRRKSQVVRLGGNHNVVPRGGFSLKKMVRKMKLRWLRLHYVRLVKKINGFYRNLVKEFLDAGAELEAIQKRMAVEAGSFAVPGFGLSFASMSVHDRARHFLV</sequence>
<protein>
    <submittedName>
        <fullName evidence="1">Uncharacterized protein</fullName>
    </submittedName>
</protein>
<dbReference type="EMBL" id="CM010633">
    <property type="protein sequence ID" value="RID56640.1"/>
    <property type="molecule type" value="Genomic_DNA"/>
</dbReference>
<evidence type="ECO:0000313" key="1">
    <source>
        <dbReference type="EMBL" id="RID56640.1"/>
    </source>
</evidence>
<dbReference type="Proteomes" id="UP000264353">
    <property type="component" value="Chromosome A6"/>
</dbReference>
<organism evidence="1 2">
    <name type="scientific">Brassica campestris</name>
    <name type="common">Field mustard</name>
    <dbReference type="NCBI Taxonomy" id="3711"/>
    <lineage>
        <taxon>Eukaryota</taxon>
        <taxon>Viridiplantae</taxon>
        <taxon>Streptophyta</taxon>
        <taxon>Embryophyta</taxon>
        <taxon>Tracheophyta</taxon>
        <taxon>Spermatophyta</taxon>
        <taxon>Magnoliopsida</taxon>
        <taxon>eudicotyledons</taxon>
        <taxon>Gunneridae</taxon>
        <taxon>Pentapetalae</taxon>
        <taxon>rosids</taxon>
        <taxon>malvids</taxon>
        <taxon>Brassicales</taxon>
        <taxon>Brassicaceae</taxon>
        <taxon>Brassiceae</taxon>
        <taxon>Brassica</taxon>
    </lineage>
</organism>
<name>A0A397Z033_BRACM</name>
<reference evidence="1 2" key="1">
    <citation type="submission" date="2018-06" db="EMBL/GenBank/DDBJ databases">
        <title>WGS assembly of Brassica rapa FPsc.</title>
        <authorList>
            <person name="Bowman J."/>
            <person name="Kohchi T."/>
            <person name="Yamato K."/>
            <person name="Jenkins J."/>
            <person name="Shu S."/>
            <person name="Ishizaki K."/>
            <person name="Yamaoka S."/>
            <person name="Nishihama R."/>
            <person name="Nakamura Y."/>
            <person name="Berger F."/>
            <person name="Adam C."/>
            <person name="Aki S."/>
            <person name="Althoff F."/>
            <person name="Araki T."/>
            <person name="Arteaga-Vazquez M."/>
            <person name="Balasubrmanian S."/>
            <person name="Bauer D."/>
            <person name="Boehm C."/>
            <person name="Briginshaw L."/>
            <person name="Caballero-Perez J."/>
            <person name="Catarino B."/>
            <person name="Chen F."/>
            <person name="Chiyoda S."/>
            <person name="Chovatia M."/>
            <person name="Davies K."/>
            <person name="Delmans M."/>
            <person name="Demura T."/>
            <person name="Dierschke T."/>
            <person name="Dolan L."/>
            <person name="Dorantes-Acosta A."/>
            <person name="Eklund D."/>
            <person name="Florent S."/>
            <person name="Flores-Sandoval E."/>
            <person name="Fujiyama A."/>
            <person name="Fukuzawa H."/>
            <person name="Galik B."/>
            <person name="Grimanelli D."/>
            <person name="Grimwood J."/>
            <person name="Grossniklaus U."/>
            <person name="Hamada T."/>
            <person name="Haseloff J."/>
            <person name="Hetherington A."/>
            <person name="Higo A."/>
            <person name="Hirakawa Y."/>
            <person name="Hundley H."/>
            <person name="Ikeda Y."/>
            <person name="Inoue K."/>
            <person name="Inoue S."/>
            <person name="Ishida S."/>
            <person name="Jia Q."/>
            <person name="Kakita M."/>
            <person name="Kanazawa T."/>
            <person name="Kawai Y."/>
            <person name="Kawashima T."/>
            <person name="Kennedy M."/>
            <person name="Kinose K."/>
            <person name="Kinoshita T."/>
            <person name="Kohara Y."/>
            <person name="Koide E."/>
            <person name="Komatsu K."/>
            <person name="Kopischke S."/>
            <person name="Kubo M."/>
            <person name="Kyozuka J."/>
            <person name="Lagercrantz U."/>
            <person name="Lin S."/>
            <person name="Lindquist E."/>
            <person name="Lipzen A."/>
            <person name="Lu C."/>
            <person name="Luna E."/>
            <person name="Martienssen R."/>
            <person name="Minamino N."/>
            <person name="Mizutani M."/>
            <person name="Mizutani M."/>
            <person name="Mochizuki N."/>
            <person name="Monte I."/>
            <person name="Mosher R."/>
            <person name="Nagasaki H."/>
            <person name="Nakagami H."/>
            <person name="Naramoto S."/>
            <person name="Nishitani K."/>
            <person name="Ohtani M."/>
            <person name="Okamoto T."/>
            <person name="Okumura M."/>
            <person name="Phillips J."/>
            <person name="Pollak B."/>
            <person name="Reinders A."/>
            <person name="Roevekamp M."/>
            <person name="Sano R."/>
            <person name="Sawa S."/>
            <person name="Schmid M."/>
            <person name="Shirakawa M."/>
            <person name="Solano R."/>
            <person name="Spunde A."/>
            <person name="Suetsugu N."/>
            <person name="Sugano S."/>
            <person name="Sugiyama A."/>
            <person name="Sun R."/>
            <person name="Suzuki Y."/>
            <person name="Takenaka M."/>
            <person name="Takezawa D."/>
            <person name="Tomogane H."/>
            <person name="Tsuzuki M."/>
            <person name="Ueda T."/>
            <person name="Umeda M."/>
            <person name="Ward J."/>
            <person name="Watanabe Y."/>
            <person name="Yazaki K."/>
            <person name="Yokoyama R."/>
            <person name="Yoshitake Y."/>
            <person name="Yotsui I."/>
            <person name="Zachgo S."/>
            <person name="Schmutz J."/>
        </authorList>
    </citation>
    <scope>NUCLEOTIDE SEQUENCE [LARGE SCALE GENOMIC DNA]</scope>
    <source>
        <strain evidence="2">cv. B-3</strain>
    </source>
</reference>
<accession>A0A397Z033</accession>
<gene>
    <name evidence="1" type="ORF">BRARA_F00069</name>
</gene>